<reference evidence="1 2" key="1">
    <citation type="submission" date="2024-08" db="EMBL/GenBank/DDBJ databases">
        <title>Insights into the chromosomal genome structure of Flemingia macrophylla.</title>
        <authorList>
            <person name="Ding Y."/>
            <person name="Zhao Y."/>
            <person name="Bi W."/>
            <person name="Wu M."/>
            <person name="Zhao G."/>
            <person name="Gong Y."/>
            <person name="Li W."/>
            <person name="Zhang P."/>
        </authorList>
    </citation>
    <scope>NUCLEOTIDE SEQUENCE [LARGE SCALE GENOMIC DNA]</scope>
    <source>
        <strain evidence="1">DYQJB</strain>
        <tissue evidence="1">Leaf</tissue>
    </source>
</reference>
<dbReference type="PANTHER" id="PTHR32278">
    <property type="entry name" value="F-BOX DOMAIN-CONTAINING PROTEIN"/>
    <property type="match status" value="1"/>
</dbReference>
<dbReference type="InterPro" id="IPR025886">
    <property type="entry name" value="PP2-like"/>
</dbReference>
<dbReference type="EMBL" id="JBGMDY010000003">
    <property type="protein sequence ID" value="KAL2340348.1"/>
    <property type="molecule type" value="Genomic_DNA"/>
</dbReference>
<proteinExistence type="predicted"/>
<gene>
    <name evidence="1" type="ORF">Fmac_008288</name>
</gene>
<name>A0ABD1MX07_9FABA</name>
<sequence length="161" mass="18246">MPPFKKPHQKLDQNKIIQQNEEKTSFQILPKGLNIVWGNDPRYWKVPESGPAELIQVSWLEVSSVVIVGAEKKYKVSFKVNVKEDGFGWNGTDVLVMAKVGKTGRYSYNVTNLNPGERNKSVDIEIEARKDSQLHFGLYEVWSGKWKGGLEIIEAVVQSVD</sequence>
<protein>
    <recommendedName>
        <fullName evidence="3">Phloem protein 2</fullName>
    </recommendedName>
</protein>
<dbReference type="Proteomes" id="UP001603857">
    <property type="component" value="Unassembled WGS sequence"/>
</dbReference>
<accession>A0ABD1MX07</accession>
<dbReference type="AlphaFoldDB" id="A0ABD1MX07"/>
<dbReference type="PANTHER" id="PTHR32278:SF2">
    <property type="entry name" value="PROTEIN PHLOEM PROTEIN 2-LIKE A9"/>
    <property type="match status" value="1"/>
</dbReference>
<evidence type="ECO:0008006" key="3">
    <source>
        <dbReference type="Google" id="ProtNLM"/>
    </source>
</evidence>
<evidence type="ECO:0000313" key="2">
    <source>
        <dbReference type="Proteomes" id="UP001603857"/>
    </source>
</evidence>
<keyword evidence="2" id="KW-1185">Reference proteome</keyword>
<dbReference type="Pfam" id="PF14299">
    <property type="entry name" value="PP2"/>
    <property type="match status" value="1"/>
</dbReference>
<evidence type="ECO:0000313" key="1">
    <source>
        <dbReference type="EMBL" id="KAL2340348.1"/>
    </source>
</evidence>
<organism evidence="1 2">
    <name type="scientific">Flemingia macrophylla</name>
    <dbReference type="NCBI Taxonomy" id="520843"/>
    <lineage>
        <taxon>Eukaryota</taxon>
        <taxon>Viridiplantae</taxon>
        <taxon>Streptophyta</taxon>
        <taxon>Embryophyta</taxon>
        <taxon>Tracheophyta</taxon>
        <taxon>Spermatophyta</taxon>
        <taxon>Magnoliopsida</taxon>
        <taxon>eudicotyledons</taxon>
        <taxon>Gunneridae</taxon>
        <taxon>Pentapetalae</taxon>
        <taxon>rosids</taxon>
        <taxon>fabids</taxon>
        <taxon>Fabales</taxon>
        <taxon>Fabaceae</taxon>
        <taxon>Papilionoideae</taxon>
        <taxon>50 kb inversion clade</taxon>
        <taxon>NPAAA clade</taxon>
        <taxon>indigoferoid/millettioid clade</taxon>
        <taxon>Phaseoleae</taxon>
        <taxon>Flemingia</taxon>
    </lineage>
</organism>
<comment type="caution">
    <text evidence="1">The sequence shown here is derived from an EMBL/GenBank/DDBJ whole genome shotgun (WGS) entry which is preliminary data.</text>
</comment>